<dbReference type="SMART" id="SM00724">
    <property type="entry name" value="TLC"/>
    <property type="match status" value="1"/>
</dbReference>
<protein>
    <submittedName>
        <fullName evidence="12">Longevity assurance proteins LAG1/LAC1</fullName>
    </submittedName>
</protein>
<evidence type="ECO:0000256" key="10">
    <source>
        <dbReference type="SAM" id="Phobius"/>
    </source>
</evidence>
<reference evidence="12 13" key="1">
    <citation type="journal article" date="2012" name="Fungal Genet. Biol.">
        <title>The genome of the xerotolerant mold Wallemia sebi reveals adaptations to osmotic stress and suggests cryptic sexual reproduction.</title>
        <authorList>
            <person name="Padamsee M."/>
            <person name="Kumar T.K.A."/>
            <person name="Riley R."/>
            <person name="Binder M."/>
            <person name="Boyd A."/>
            <person name="Calvo A.M."/>
            <person name="Furukawa K."/>
            <person name="Hesse C."/>
            <person name="Hohmann S."/>
            <person name="James T.Y."/>
            <person name="LaButti K."/>
            <person name="Lapidus A."/>
            <person name="Lindquist E."/>
            <person name="Lucas S."/>
            <person name="Miller K."/>
            <person name="Shantappa S."/>
            <person name="Grigoriev I.V."/>
            <person name="Hibbett D.S."/>
            <person name="McLaughlin D.J."/>
            <person name="Spatafora J.W."/>
            <person name="Aime M.C."/>
        </authorList>
    </citation>
    <scope>NUCLEOTIDE SEQUENCE [LARGE SCALE GENOMIC DNA]</scope>
    <source>
        <strain evidence="13">ATCC MYA-4683 / CBS 633.66</strain>
    </source>
</reference>
<keyword evidence="5" id="KW-0256">Endoplasmic reticulum</keyword>
<feature type="transmembrane region" description="Helical" evidence="10">
    <location>
        <begin position="108"/>
        <end position="127"/>
    </location>
</feature>
<feature type="transmembrane region" description="Helical" evidence="10">
    <location>
        <begin position="7"/>
        <end position="24"/>
    </location>
</feature>
<dbReference type="Proteomes" id="UP000005242">
    <property type="component" value="Unassembled WGS sequence"/>
</dbReference>
<dbReference type="OrthoDB" id="3053196at2759"/>
<keyword evidence="7 9" id="KW-0472">Membrane</keyword>
<dbReference type="InParanoid" id="I4YDL1"/>
<feature type="transmembrane region" description="Helical" evidence="10">
    <location>
        <begin position="65"/>
        <end position="87"/>
    </location>
</feature>
<evidence type="ECO:0000256" key="6">
    <source>
        <dbReference type="ARBA" id="ARBA00022989"/>
    </source>
</evidence>
<dbReference type="InterPro" id="IPR016439">
    <property type="entry name" value="Lag1/Lac1-like"/>
</dbReference>
<dbReference type="OMA" id="LCRLCML"/>
<dbReference type="InterPro" id="IPR006634">
    <property type="entry name" value="TLC-dom"/>
</dbReference>
<dbReference type="GeneID" id="18472543"/>
<dbReference type="PANTHER" id="PTHR12560:SF11">
    <property type="entry name" value="CERAMIDE SYNTHASE LAC1-RELATED"/>
    <property type="match status" value="1"/>
</dbReference>
<dbReference type="AlphaFoldDB" id="I4YDL1"/>
<evidence type="ECO:0000256" key="1">
    <source>
        <dbReference type="ARBA" id="ARBA00004477"/>
    </source>
</evidence>
<evidence type="ECO:0000256" key="9">
    <source>
        <dbReference type="PROSITE-ProRule" id="PRU00205"/>
    </source>
</evidence>
<dbReference type="HOGENOM" id="CLU_028277_4_1_1"/>
<dbReference type="Pfam" id="PF03798">
    <property type="entry name" value="TRAM_LAG1_CLN8"/>
    <property type="match status" value="1"/>
</dbReference>
<evidence type="ECO:0000256" key="7">
    <source>
        <dbReference type="ARBA" id="ARBA00023136"/>
    </source>
</evidence>
<dbReference type="PROSITE" id="PS50922">
    <property type="entry name" value="TLC"/>
    <property type="match status" value="1"/>
</dbReference>
<sequence>MKWMVHPITSFKMIVITVIAYFNWRKFTPGAFNPFEPLLLLSNPVPRHPEDPEGTVRYAKSYKDILFVLFYVVVFSFTRQFITIYLLRPLAYKLGVRKEAKVLRFLEQAYTFIYFSFSGAIGIWVMYQEPTWWYKTEHFWLGYPHWDMKPHIKLYYLLQTSYWLQQMLVLILGLEKPRKDFNELIMHHIVTLWLVLWSYLINLSMIGNAIFVTMDVSDIFLALAKCFNYVRPGHWVGNFIFGFFILVWSYMRHWLNLRILWSVWYEFDLIPSEARRWWTPDGVWMVDWMKYQIFLPILALQLLNLFWYFLIWRILIRALLYNHLADERSDDEEEEEENDKNK</sequence>
<dbReference type="EMBL" id="JH668229">
    <property type="protein sequence ID" value="EIM22053.1"/>
    <property type="molecule type" value="Genomic_DNA"/>
</dbReference>
<dbReference type="STRING" id="671144.I4YDL1"/>
<dbReference type="eggNOG" id="KOG1607">
    <property type="taxonomic scope" value="Eukaryota"/>
</dbReference>
<dbReference type="PANTHER" id="PTHR12560">
    <property type="entry name" value="LONGEVITY ASSURANCE FACTOR 1 LAG1"/>
    <property type="match status" value="1"/>
</dbReference>
<evidence type="ECO:0000313" key="12">
    <source>
        <dbReference type="EMBL" id="EIM22053.1"/>
    </source>
</evidence>
<dbReference type="RefSeq" id="XP_006957857.1">
    <property type="nucleotide sequence ID" value="XM_006957795.1"/>
</dbReference>
<evidence type="ECO:0000256" key="8">
    <source>
        <dbReference type="ARBA" id="ARBA00023180"/>
    </source>
</evidence>
<evidence type="ECO:0000256" key="4">
    <source>
        <dbReference type="ARBA" id="ARBA00022692"/>
    </source>
</evidence>
<evidence type="ECO:0000256" key="3">
    <source>
        <dbReference type="ARBA" id="ARBA00022679"/>
    </source>
</evidence>
<dbReference type="PIRSF" id="PIRSF005225">
    <property type="entry name" value="LAG1_LAC1"/>
    <property type="match status" value="1"/>
</dbReference>
<keyword evidence="13" id="KW-1185">Reference proteome</keyword>
<evidence type="ECO:0000256" key="2">
    <source>
        <dbReference type="ARBA" id="ARBA00009808"/>
    </source>
</evidence>
<name>I4YDL1_WALMC</name>
<proteinExistence type="inferred from homology"/>
<dbReference type="GO" id="GO:0005789">
    <property type="term" value="C:endoplasmic reticulum membrane"/>
    <property type="evidence" value="ECO:0007669"/>
    <property type="project" value="UniProtKB-SubCell"/>
</dbReference>
<comment type="subcellular location">
    <subcellularLocation>
        <location evidence="1">Endoplasmic reticulum membrane</location>
        <topology evidence="1">Multi-pass membrane protein</topology>
    </subcellularLocation>
</comment>
<keyword evidence="3" id="KW-0808">Transferase</keyword>
<evidence type="ECO:0000259" key="11">
    <source>
        <dbReference type="PROSITE" id="PS50922"/>
    </source>
</evidence>
<gene>
    <name evidence="12" type="ORF">WALSEDRAFT_51066</name>
</gene>
<evidence type="ECO:0000256" key="5">
    <source>
        <dbReference type="ARBA" id="ARBA00022824"/>
    </source>
</evidence>
<keyword evidence="8" id="KW-0325">Glycoprotein</keyword>
<keyword evidence="6 10" id="KW-1133">Transmembrane helix</keyword>
<organism evidence="12 13">
    <name type="scientific">Wallemia mellicola (strain ATCC MYA-4683 / CBS 633.66)</name>
    <name type="common">Wallemia sebi (CBS 633.66)</name>
    <dbReference type="NCBI Taxonomy" id="671144"/>
    <lineage>
        <taxon>Eukaryota</taxon>
        <taxon>Fungi</taxon>
        <taxon>Dikarya</taxon>
        <taxon>Basidiomycota</taxon>
        <taxon>Wallemiomycotina</taxon>
        <taxon>Wallemiomycetes</taxon>
        <taxon>Wallemiales</taxon>
        <taxon>Wallemiaceae</taxon>
        <taxon>Wallemia</taxon>
    </lineage>
</organism>
<dbReference type="KEGG" id="wse:WALSEDRAFT_51066"/>
<dbReference type="GO" id="GO:0050291">
    <property type="term" value="F:sphingosine N-acyltransferase activity"/>
    <property type="evidence" value="ECO:0007669"/>
    <property type="project" value="InterPro"/>
</dbReference>
<feature type="domain" description="TLC" evidence="11">
    <location>
        <begin position="100"/>
        <end position="320"/>
    </location>
</feature>
<dbReference type="FunCoup" id="I4YDL1">
    <property type="interactions" value="263"/>
</dbReference>
<evidence type="ECO:0000313" key="13">
    <source>
        <dbReference type="Proteomes" id="UP000005242"/>
    </source>
</evidence>
<feature type="transmembrane region" description="Helical" evidence="10">
    <location>
        <begin position="235"/>
        <end position="251"/>
    </location>
</feature>
<feature type="transmembrane region" description="Helical" evidence="10">
    <location>
        <begin position="293"/>
        <end position="315"/>
    </location>
</feature>
<dbReference type="GO" id="GO:0046513">
    <property type="term" value="P:ceramide biosynthetic process"/>
    <property type="evidence" value="ECO:0007669"/>
    <property type="project" value="InterPro"/>
</dbReference>
<comment type="similarity">
    <text evidence="2">Belongs to the sphingosine N-acyltransferase family.</text>
</comment>
<keyword evidence="4 9" id="KW-0812">Transmembrane</keyword>
<accession>I4YDL1</accession>